<feature type="compositionally biased region" description="Low complexity" evidence="1">
    <location>
        <begin position="169"/>
        <end position="183"/>
    </location>
</feature>
<dbReference type="VEuPathDB" id="VectorBase:RSAN_048906"/>
<dbReference type="EMBL" id="JABSTV010001250">
    <property type="protein sequence ID" value="KAH7957226.1"/>
    <property type="molecule type" value="Genomic_DNA"/>
</dbReference>
<name>A0A9D4PX06_RHISA</name>
<reference evidence="3" key="2">
    <citation type="submission" date="2021-09" db="EMBL/GenBank/DDBJ databases">
        <authorList>
            <person name="Jia N."/>
            <person name="Wang J."/>
            <person name="Shi W."/>
            <person name="Du L."/>
            <person name="Sun Y."/>
            <person name="Zhan W."/>
            <person name="Jiang J."/>
            <person name="Wang Q."/>
            <person name="Zhang B."/>
            <person name="Ji P."/>
            <person name="Sakyi L.B."/>
            <person name="Cui X."/>
            <person name="Yuan T."/>
            <person name="Jiang B."/>
            <person name="Yang W."/>
            <person name="Lam T.T.-Y."/>
            <person name="Chang Q."/>
            <person name="Ding S."/>
            <person name="Wang X."/>
            <person name="Zhu J."/>
            <person name="Ruan X."/>
            <person name="Zhao L."/>
            <person name="Wei J."/>
            <person name="Que T."/>
            <person name="Du C."/>
            <person name="Cheng J."/>
            <person name="Dai P."/>
            <person name="Han X."/>
            <person name="Huang E."/>
            <person name="Gao Y."/>
            <person name="Liu J."/>
            <person name="Shao H."/>
            <person name="Ye R."/>
            <person name="Li L."/>
            <person name="Wei W."/>
            <person name="Wang X."/>
            <person name="Wang C."/>
            <person name="Huo Q."/>
            <person name="Li W."/>
            <person name="Guo W."/>
            <person name="Chen H."/>
            <person name="Chen S."/>
            <person name="Zhou L."/>
            <person name="Zhou L."/>
            <person name="Ni X."/>
            <person name="Tian J."/>
            <person name="Zhou Y."/>
            <person name="Sheng Y."/>
            <person name="Liu T."/>
            <person name="Pan Y."/>
            <person name="Xia L."/>
            <person name="Li J."/>
            <person name="Zhao F."/>
            <person name="Cao W."/>
        </authorList>
    </citation>
    <scope>NUCLEOTIDE SEQUENCE</scope>
    <source>
        <strain evidence="3">Rsan-2018</strain>
        <tissue evidence="3">Larvae</tissue>
    </source>
</reference>
<keyword evidence="4" id="KW-1185">Reference proteome</keyword>
<proteinExistence type="predicted"/>
<organism evidence="3 4">
    <name type="scientific">Rhipicephalus sanguineus</name>
    <name type="common">Brown dog tick</name>
    <name type="synonym">Ixodes sanguineus</name>
    <dbReference type="NCBI Taxonomy" id="34632"/>
    <lineage>
        <taxon>Eukaryota</taxon>
        <taxon>Metazoa</taxon>
        <taxon>Ecdysozoa</taxon>
        <taxon>Arthropoda</taxon>
        <taxon>Chelicerata</taxon>
        <taxon>Arachnida</taxon>
        <taxon>Acari</taxon>
        <taxon>Parasitiformes</taxon>
        <taxon>Ixodida</taxon>
        <taxon>Ixodoidea</taxon>
        <taxon>Ixodidae</taxon>
        <taxon>Rhipicephalinae</taxon>
        <taxon>Rhipicephalus</taxon>
        <taxon>Rhipicephalus</taxon>
    </lineage>
</organism>
<feature type="domain" description="SAP" evidence="2">
    <location>
        <begin position="130"/>
        <end position="164"/>
    </location>
</feature>
<gene>
    <name evidence="3" type="ORF">HPB52_016351</name>
</gene>
<feature type="region of interest" description="Disordered" evidence="1">
    <location>
        <begin position="168"/>
        <end position="214"/>
    </location>
</feature>
<reference evidence="3" key="1">
    <citation type="journal article" date="2020" name="Cell">
        <title>Large-Scale Comparative Analyses of Tick Genomes Elucidate Their Genetic Diversity and Vector Capacities.</title>
        <authorList>
            <consortium name="Tick Genome and Microbiome Consortium (TIGMIC)"/>
            <person name="Jia N."/>
            <person name="Wang J."/>
            <person name="Shi W."/>
            <person name="Du L."/>
            <person name="Sun Y."/>
            <person name="Zhan W."/>
            <person name="Jiang J.F."/>
            <person name="Wang Q."/>
            <person name="Zhang B."/>
            <person name="Ji P."/>
            <person name="Bell-Sakyi L."/>
            <person name="Cui X.M."/>
            <person name="Yuan T.T."/>
            <person name="Jiang B.G."/>
            <person name="Yang W.F."/>
            <person name="Lam T.T."/>
            <person name="Chang Q.C."/>
            <person name="Ding S.J."/>
            <person name="Wang X.J."/>
            <person name="Zhu J.G."/>
            <person name="Ruan X.D."/>
            <person name="Zhao L."/>
            <person name="Wei J.T."/>
            <person name="Ye R.Z."/>
            <person name="Que T.C."/>
            <person name="Du C.H."/>
            <person name="Zhou Y.H."/>
            <person name="Cheng J.X."/>
            <person name="Dai P.F."/>
            <person name="Guo W.B."/>
            <person name="Han X.H."/>
            <person name="Huang E.J."/>
            <person name="Li L.F."/>
            <person name="Wei W."/>
            <person name="Gao Y.C."/>
            <person name="Liu J.Z."/>
            <person name="Shao H.Z."/>
            <person name="Wang X."/>
            <person name="Wang C.C."/>
            <person name="Yang T.C."/>
            <person name="Huo Q.B."/>
            <person name="Li W."/>
            <person name="Chen H.Y."/>
            <person name="Chen S.E."/>
            <person name="Zhou L.G."/>
            <person name="Ni X.B."/>
            <person name="Tian J.H."/>
            <person name="Sheng Y."/>
            <person name="Liu T."/>
            <person name="Pan Y.S."/>
            <person name="Xia L.Y."/>
            <person name="Li J."/>
            <person name="Zhao F."/>
            <person name="Cao W.C."/>
        </authorList>
    </citation>
    <scope>NUCLEOTIDE SEQUENCE</scope>
    <source>
        <strain evidence="3">Rsan-2018</strain>
    </source>
</reference>
<comment type="caution">
    <text evidence="3">The sequence shown here is derived from an EMBL/GenBank/DDBJ whole genome shotgun (WGS) entry which is preliminary data.</text>
</comment>
<evidence type="ECO:0000256" key="1">
    <source>
        <dbReference type="SAM" id="MobiDB-lite"/>
    </source>
</evidence>
<dbReference type="InterPro" id="IPR003034">
    <property type="entry name" value="SAP_dom"/>
</dbReference>
<evidence type="ECO:0000313" key="3">
    <source>
        <dbReference type="EMBL" id="KAH7957226.1"/>
    </source>
</evidence>
<evidence type="ECO:0000313" key="4">
    <source>
        <dbReference type="Proteomes" id="UP000821837"/>
    </source>
</evidence>
<dbReference type="Gene3D" id="1.10.720.30">
    <property type="entry name" value="SAP domain"/>
    <property type="match status" value="1"/>
</dbReference>
<feature type="region of interest" description="Disordered" evidence="1">
    <location>
        <begin position="244"/>
        <end position="283"/>
    </location>
</feature>
<feature type="compositionally biased region" description="Polar residues" evidence="1">
    <location>
        <begin position="184"/>
        <end position="203"/>
    </location>
</feature>
<dbReference type="AlphaFoldDB" id="A0A9D4PX06"/>
<protein>
    <recommendedName>
        <fullName evidence="2">SAP domain-containing protein</fullName>
    </recommendedName>
</protein>
<evidence type="ECO:0000259" key="2">
    <source>
        <dbReference type="SMART" id="SM00513"/>
    </source>
</evidence>
<dbReference type="Proteomes" id="UP000821837">
    <property type="component" value="Unassembled WGS sequence"/>
</dbReference>
<sequence>MVYTAVAAYLISSATCGAITADQLQAQARAGTRFNLASAIGASTPNHAWNVAFCPPREVIRRTGRTALRPLCSVRRPIRLSAASFESFRAFAFCFADRRADAHPPDEVTRLQSRNSLTCPPFSEATPEDLAGFTADFLREELVRRNLDATGPKEEVLNRLLADIAQNRSTTPLLPSPDSSAPSQRPNTTPLPSSFDAAQSTDGTLIATPSPKEPTQALEGLFSLAVKPPSSAPFLDQWDLVKQRGAGCERPRARSTPGPSEGRDSFQSRSRHRRGRHVFIMFE</sequence>
<dbReference type="InterPro" id="IPR036361">
    <property type="entry name" value="SAP_dom_sf"/>
</dbReference>
<accession>A0A9D4PX06</accession>
<dbReference type="SMART" id="SM00513">
    <property type="entry name" value="SAP"/>
    <property type="match status" value="1"/>
</dbReference>